<comment type="caution">
    <text evidence="3">The sequence shown here is derived from an EMBL/GenBank/DDBJ whole genome shotgun (WGS) entry which is preliminary data.</text>
</comment>
<dbReference type="InterPro" id="IPR005133">
    <property type="entry name" value="PhaG_MnhG_YufB"/>
</dbReference>
<dbReference type="EMBL" id="BAAAKK010000001">
    <property type="protein sequence ID" value="GAA1416869.1"/>
    <property type="molecule type" value="Genomic_DNA"/>
</dbReference>
<dbReference type="Proteomes" id="UP001501266">
    <property type="component" value="Unassembled WGS sequence"/>
</dbReference>
<dbReference type="PANTHER" id="PTHR34703:SF1">
    <property type="entry name" value="ANTIPORTER SUBUNIT MNHG2-RELATED"/>
    <property type="match status" value="1"/>
</dbReference>
<organism evidence="3 4">
    <name type="scientific">Agrococcus citreus</name>
    <dbReference type="NCBI Taxonomy" id="84643"/>
    <lineage>
        <taxon>Bacteria</taxon>
        <taxon>Bacillati</taxon>
        <taxon>Actinomycetota</taxon>
        <taxon>Actinomycetes</taxon>
        <taxon>Micrococcales</taxon>
        <taxon>Microbacteriaceae</taxon>
        <taxon>Agrococcus</taxon>
    </lineage>
</organism>
<dbReference type="RefSeq" id="WP_343916099.1">
    <property type="nucleotide sequence ID" value="NZ_BAAAKK010000001.1"/>
</dbReference>
<keyword evidence="2" id="KW-1133">Transmembrane helix</keyword>
<evidence type="ECO:0000313" key="4">
    <source>
        <dbReference type="Proteomes" id="UP001501266"/>
    </source>
</evidence>
<evidence type="ECO:0000256" key="2">
    <source>
        <dbReference type="SAM" id="Phobius"/>
    </source>
</evidence>
<protein>
    <submittedName>
        <fullName evidence="3">Monovalent cation/H(+) antiporter subunit G</fullName>
    </submittedName>
</protein>
<accession>A0ABP4J9V3</accession>
<keyword evidence="4" id="KW-1185">Reference proteome</keyword>
<proteinExistence type="inferred from homology"/>
<name>A0ABP4J9V3_9MICO</name>
<evidence type="ECO:0000256" key="1">
    <source>
        <dbReference type="ARBA" id="ARBA00008404"/>
    </source>
</evidence>
<reference evidence="4" key="1">
    <citation type="journal article" date="2019" name="Int. J. Syst. Evol. Microbiol.">
        <title>The Global Catalogue of Microorganisms (GCM) 10K type strain sequencing project: providing services to taxonomists for standard genome sequencing and annotation.</title>
        <authorList>
            <consortium name="The Broad Institute Genomics Platform"/>
            <consortium name="The Broad Institute Genome Sequencing Center for Infectious Disease"/>
            <person name="Wu L."/>
            <person name="Ma J."/>
        </authorList>
    </citation>
    <scope>NUCLEOTIDE SEQUENCE [LARGE SCALE GENOMIC DNA]</scope>
    <source>
        <strain evidence="4">JCM 12398</strain>
    </source>
</reference>
<dbReference type="PANTHER" id="PTHR34703">
    <property type="entry name" value="ANTIPORTER SUBUNIT MNHG2-RELATED"/>
    <property type="match status" value="1"/>
</dbReference>
<dbReference type="NCBIfam" id="TIGR01300">
    <property type="entry name" value="CPA3_mnhG_phaG"/>
    <property type="match status" value="1"/>
</dbReference>
<feature type="transmembrane region" description="Helical" evidence="2">
    <location>
        <begin position="6"/>
        <end position="30"/>
    </location>
</feature>
<keyword evidence="2" id="KW-0472">Membrane</keyword>
<comment type="similarity">
    <text evidence="1">Belongs to the CPA3 antiporters (TC 2.A.63) subunit G family.</text>
</comment>
<sequence length="120" mass="12435">MTLEGVLDLVGAVLILVGASLALTAAIGLVRLPDVLNRMHAASKPQTLGFLALCLGLALVLRDGSATSLLALAAGLQLVTAPVATQMMAKAAYRTGQYRADLVADDGDRPPPDDEDARNR</sequence>
<keyword evidence="2" id="KW-0812">Transmembrane</keyword>
<evidence type="ECO:0000313" key="3">
    <source>
        <dbReference type="EMBL" id="GAA1416869.1"/>
    </source>
</evidence>
<gene>
    <name evidence="3" type="primary">mnhG</name>
    <name evidence="3" type="ORF">GCM10009640_00070</name>
</gene>
<dbReference type="NCBIfam" id="NF009314">
    <property type="entry name" value="PRK12674.1-2"/>
    <property type="match status" value="1"/>
</dbReference>
<dbReference type="Pfam" id="PF03334">
    <property type="entry name" value="PhaG_MnhG_YufB"/>
    <property type="match status" value="1"/>
</dbReference>